<dbReference type="PATRIC" id="fig|1280954.3.peg.2382"/>
<reference evidence="1 2" key="1">
    <citation type="journal article" date="2014" name="Antonie Van Leeuwenhoek">
        <title>Hyphomonas beringensis sp. nov. and Hyphomonas chukchiensis sp. nov., isolated from surface seawater of the Bering Sea and Chukchi Sea.</title>
        <authorList>
            <person name="Li C."/>
            <person name="Lai Q."/>
            <person name="Li G."/>
            <person name="Dong C."/>
            <person name="Wang J."/>
            <person name="Liao Y."/>
            <person name="Shao Z."/>
        </authorList>
    </citation>
    <scope>NUCLEOTIDE SEQUENCE [LARGE SCALE GENOMIC DNA]</scope>
    <source>
        <strain evidence="1 2">PS728</strain>
    </source>
</reference>
<dbReference type="InterPro" id="IPR052546">
    <property type="entry name" value="Transposase_8_domain"/>
</dbReference>
<evidence type="ECO:0000313" key="2">
    <source>
        <dbReference type="Proteomes" id="UP000027100"/>
    </source>
</evidence>
<dbReference type="Pfam" id="PF01527">
    <property type="entry name" value="HTH_Tnp_1"/>
    <property type="match status" value="1"/>
</dbReference>
<dbReference type="eggNOG" id="COG2963">
    <property type="taxonomic scope" value="Bacteria"/>
</dbReference>
<organism evidence="1 2">
    <name type="scientific">Hyphomonas polymorpha PS728</name>
    <dbReference type="NCBI Taxonomy" id="1280954"/>
    <lineage>
        <taxon>Bacteria</taxon>
        <taxon>Pseudomonadati</taxon>
        <taxon>Pseudomonadota</taxon>
        <taxon>Alphaproteobacteria</taxon>
        <taxon>Hyphomonadales</taxon>
        <taxon>Hyphomonadaceae</taxon>
        <taxon>Hyphomonas</taxon>
    </lineage>
</organism>
<keyword evidence="2" id="KW-1185">Reference proteome</keyword>
<gene>
    <name evidence="1" type="ORF">HPO_11763</name>
</gene>
<dbReference type="InterPro" id="IPR009057">
    <property type="entry name" value="Homeodomain-like_sf"/>
</dbReference>
<dbReference type="OrthoDB" id="9813285at2"/>
<dbReference type="STRING" id="1280954.HPO_11763"/>
<dbReference type="GO" id="GO:0003677">
    <property type="term" value="F:DNA binding"/>
    <property type="evidence" value="ECO:0007669"/>
    <property type="project" value="InterPro"/>
</dbReference>
<protein>
    <submittedName>
        <fullName evidence="1">Transposase IS3/IS911 family protein</fullName>
    </submittedName>
</protein>
<dbReference type="GO" id="GO:0004803">
    <property type="term" value="F:transposase activity"/>
    <property type="evidence" value="ECO:0007669"/>
    <property type="project" value="InterPro"/>
</dbReference>
<dbReference type="PANTHER" id="PTHR33609:SF1">
    <property type="entry name" value="TRANSPOSASE"/>
    <property type="match status" value="1"/>
</dbReference>
<comment type="caution">
    <text evidence="1">The sequence shown here is derived from an EMBL/GenBank/DDBJ whole genome shotgun (WGS) entry which is preliminary data.</text>
</comment>
<dbReference type="EMBL" id="ARYM01000013">
    <property type="protein sequence ID" value="KCZ97989.1"/>
    <property type="molecule type" value="Genomic_DNA"/>
</dbReference>
<dbReference type="AlphaFoldDB" id="A0A062VEV1"/>
<sequence>MRKSRFTDEQIIAMIREHESGVKTADICRKYGLSDATFYKLKAKFGGMTVSDAQRLRTLETENSKLKRLLAEAMLDNAALKDIASKNF</sequence>
<dbReference type="Proteomes" id="UP000027100">
    <property type="component" value="Unassembled WGS sequence"/>
</dbReference>
<evidence type="ECO:0000313" key="1">
    <source>
        <dbReference type="EMBL" id="KCZ97989.1"/>
    </source>
</evidence>
<accession>A0A062VEV1</accession>
<dbReference type="PANTHER" id="PTHR33609">
    <property type="entry name" value="LOW CALCIUM RESPONSE LOCUS PROTEIN S"/>
    <property type="match status" value="1"/>
</dbReference>
<dbReference type="GO" id="GO:0006313">
    <property type="term" value="P:DNA transposition"/>
    <property type="evidence" value="ECO:0007669"/>
    <property type="project" value="InterPro"/>
</dbReference>
<dbReference type="InterPro" id="IPR002514">
    <property type="entry name" value="Transposase_8"/>
</dbReference>
<dbReference type="SUPFAM" id="SSF46689">
    <property type="entry name" value="Homeodomain-like"/>
    <property type="match status" value="1"/>
</dbReference>
<proteinExistence type="predicted"/>
<name>A0A062VEV1_9PROT</name>